<evidence type="ECO:0000256" key="5">
    <source>
        <dbReference type="PROSITE-ProRule" id="PRU00277"/>
    </source>
</evidence>
<organism evidence="9 10">
    <name type="scientific">Enteractinococcus fodinae</name>
    <dbReference type="NCBI Taxonomy" id="684663"/>
    <lineage>
        <taxon>Bacteria</taxon>
        <taxon>Bacillati</taxon>
        <taxon>Actinomycetota</taxon>
        <taxon>Actinomycetes</taxon>
        <taxon>Micrococcales</taxon>
        <taxon>Micrococcaceae</taxon>
    </lineage>
</organism>
<dbReference type="PROSITE" id="PS50059">
    <property type="entry name" value="FKBP_PPIASE"/>
    <property type="match status" value="1"/>
</dbReference>
<evidence type="ECO:0000256" key="1">
    <source>
        <dbReference type="ARBA" id="ARBA00000971"/>
    </source>
</evidence>
<evidence type="ECO:0000256" key="2">
    <source>
        <dbReference type="ARBA" id="ARBA00006577"/>
    </source>
</evidence>
<dbReference type="RefSeq" id="WP_310173025.1">
    <property type="nucleotide sequence ID" value="NZ_BAABHE010000002.1"/>
</dbReference>
<proteinExistence type="inferred from homology"/>
<feature type="domain" description="PPIase FKBP-type" evidence="8">
    <location>
        <begin position="224"/>
        <end position="311"/>
    </location>
</feature>
<dbReference type="InterPro" id="IPR046357">
    <property type="entry name" value="PPIase_dom_sf"/>
</dbReference>
<evidence type="ECO:0000313" key="10">
    <source>
        <dbReference type="Proteomes" id="UP001183794"/>
    </source>
</evidence>
<reference evidence="9 10" key="1">
    <citation type="submission" date="2023-07" db="EMBL/GenBank/DDBJ databases">
        <title>Sequencing the genomes of 1000 actinobacteria strains.</title>
        <authorList>
            <person name="Klenk H.-P."/>
        </authorList>
    </citation>
    <scope>NUCLEOTIDE SEQUENCE [LARGE SCALE GENOMIC DNA]</scope>
    <source>
        <strain evidence="9 10">DSM 22966</strain>
    </source>
</reference>
<dbReference type="PANTHER" id="PTHR43811:SF19">
    <property type="entry name" value="39 KDA FK506-BINDING NUCLEAR PROTEIN"/>
    <property type="match status" value="1"/>
</dbReference>
<keyword evidence="10" id="KW-1185">Reference proteome</keyword>
<comment type="catalytic activity">
    <reaction evidence="1 5 6">
        <text>[protein]-peptidylproline (omega=180) = [protein]-peptidylproline (omega=0)</text>
        <dbReference type="Rhea" id="RHEA:16237"/>
        <dbReference type="Rhea" id="RHEA-COMP:10747"/>
        <dbReference type="Rhea" id="RHEA-COMP:10748"/>
        <dbReference type="ChEBI" id="CHEBI:83833"/>
        <dbReference type="ChEBI" id="CHEBI:83834"/>
        <dbReference type="EC" id="5.2.1.8"/>
    </reaction>
</comment>
<dbReference type="Proteomes" id="UP001183794">
    <property type="component" value="Unassembled WGS sequence"/>
</dbReference>
<dbReference type="GO" id="GO:0003755">
    <property type="term" value="F:peptidyl-prolyl cis-trans isomerase activity"/>
    <property type="evidence" value="ECO:0007669"/>
    <property type="project" value="UniProtKB-EC"/>
</dbReference>
<keyword evidence="3 5" id="KW-0697">Rotamase</keyword>
<accession>A0ABU2B0N6</accession>
<dbReference type="SUPFAM" id="SSF54534">
    <property type="entry name" value="FKBP-like"/>
    <property type="match status" value="1"/>
</dbReference>
<dbReference type="PROSITE" id="PS51257">
    <property type="entry name" value="PROKAR_LIPOPROTEIN"/>
    <property type="match status" value="1"/>
</dbReference>
<evidence type="ECO:0000256" key="3">
    <source>
        <dbReference type="ARBA" id="ARBA00023110"/>
    </source>
</evidence>
<protein>
    <recommendedName>
        <fullName evidence="6">Peptidyl-prolyl cis-trans isomerase</fullName>
        <ecNumber evidence="6">5.2.1.8</ecNumber>
    </recommendedName>
</protein>
<dbReference type="Pfam" id="PF00254">
    <property type="entry name" value="FKBP_C"/>
    <property type="match status" value="1"/>
</dbReference>
<evidence type="ECO:0000256" key="7">
    <source>
        <dbReference type="SAM" id="SignalP"/>
    </source>
</evidence>
<sequence>MSTQHSRSKIVTLTGVLLSAALGLTACGGDDENDAQANAEAPDVEITYVISEDTEEVEINGELTMDEPAAWLISEGDGEPLEEGDLLHILSADIDIQNEEVNAHDFDLGGQTLQLSEQFESQNPQAYEALVGAPTGSDLAYYLPADTLGQDTPAYLNIIAIEDTVPTHATGEPVAAAELNDALPEVTLDEETQAPIIAEPEGEAPEELVVDVLKAGDGPEVQSGSYVTIQYRGIKWSDGEEFDSSWGPDNTGGPAQFELQQLITGWQEGLEGQQVGSQVIMSIPPELAYGGDEHELQEETLVFVIDILHSADPITAE</sequence>
<name>A0ABU2B0N6_9MICC</name>
<feature type="signal peptide" evidence="7">
    <location>
        <begin position="1"/>
        <end position="28"/>
    </location>
</feature>
<keyword evidence="7" id="KW-0732">Signal</keyword>
<keyword evidence="4 5" id="KW-0413">Isomerase</keyword>
<evidence type="ECO:0000259" key="8">
    <source>
        <dbReference type="PROSITE" id="PS50059"/>
    </source>
</evidence>
<dbReference type="EMBL" id="JAVDYJ010000001">
    <property type="protein sequence ID" value="MDR7347165.1"/>
    <property type="molecule type" value="Genomic_DNA"/>
</dbReference>
<feature type="chain" id="PRO_5046274362" description="Peptidyl-prolyl cis-trans isomerase" evidence="7">
    <location>
        <begin position="29"/>
        <end position="317"/>
    </location>
</feature>
<dbReference type="Gene3D" id="3.10.50.40">
    <property type="match status" value="1"/>
</dbReference>
<gene>
    <name evidence="9" type="ORF">J2S62_001422</name>
</gene>
<dbReference type="PANTHER" id="PTHR43811">
    <property type="entry name" value="FKBP-TYPE PEPTIDYL-PROLYL CIS-TRANS ISOMERASE FKPA"/>
    <property type="match status" value="1"/>
</dbReference>
<comment type="similarity">
    <text evidence="2 6">Belongs to the FKBP-type PPIase family.</text>
</comment>
<comment type="caution">
    <text evidence="9">The sequence shown here is derived from an EMBL/GenBank/DDBJ whole genome shotgun (WGS) entry which is preliminary data.</text>
</comment>
<evidence type="ECO:0000256" key="6">
    <source>
        <dbReference type="RuleBase" id="RU003915"/>
    </source>
</evidence>
<dbReference type="EC" id="5.2.1.8" evidence="6"/>
<evidence type="ECO:0000313" key="9">
    <source>
        <dbReference type="EMBL" id="MDR7347165.1"/>
    </source>
</evidence>
<evidence type="ECO:0000256" key="4">
    <source>
        <dbReference type="ARBA" id="ARBA00023235"/>
    </source>
</evidence>
<dbReference type="InterPro" id="IPR001179">
    <property type="entry name" value="PPIase_FKBP_dom"/>
</dbReference>